<dbReference type="Proteomes" id="UP001152562">
    <property type="component" value="Unassembled WGS sequence"/>
</dbReference>
<dbReference type="PANTHER" id="PTHR10174:SF222">
    <property type="entry name" value="GH10083P-RELATED"/>
    <property type="match status" value="1"/>
</dbReference>
<comment type="caution">
    <text evidence="2">The sequence shown here is derived from an EMBL/GenBank/DDBJ whole genome shotgun (WGS) entry which is preliminary data.</text>
</comment>
<dbReference type="SMART" id="SM00516">
    <property type="entry name" value="SEC14"/>
    <property type="match status" value="1"/>
</dbReference>
<dbReference type="EMBL" id="CALOZG010000035">
    <property type="protein sequence ID" value="CAH4033858.1"/>
    <property type="molecule type" value="Genomic_DNA"/>
</dbReference>
<dbReference type="GO" id="GO:0016020">
    <property type="term" value="C:membrane"/>
    <property type="evidence" value="ECO:0007669"/>
    <property type="project" value="TreeGrafter"/>
</dbReference>
<gene>
    <name evidence="2" type="ORF">PIBRA_LOCUS10092</name>
</gene>
<name>A0A9P0XF19_PIEBR</name>
<organism evidence="2 3">
    <name type="scientific">Pieris brassicae</name>
    <name type="common">White butterfly</name>
    <name type="synonym">Large white butterfly</name>
    <dbReference type="NCBI Taxonomy" id="7116"/>
    <lineage>
        <taxon>Eukaryota</taxon>
        <taxon>Metazoa</taxon>
        <taxon>Ecdysozoa</taxon>
        <taxon>Arthropoda</taxon>
        <taxon>Hexapoda</taxon>
        <taxon>Insecta</taxon>
        <taxon>Pterygota</taxon>
        <taxon>Neoptera</taxon>
        <taxon>Endopterygota</taxon>
        <taxon>Lepidoptera</taxon>
        <taxon>Glossata</taxon>
        <taxon>Ditrysia</taxon>
        <taxon>Papilionoidea</taxon>
        <taxon>Pieridae</taxon>
        <taxon>Pierinae</taxon>
        <taxon>Pieris</taxon>
    </lineage>
</organism>
<accession>A0A9P0XF19</accession>
<proteinExistence type="predicted"/>
<dbReference type="InterPro" id="IPR036865">
    <property type="entry name" value="CRAL-TRIO_dom_sf"/>
</dbReference>
<dbReference type="AlphaFoldDB" id="A0A9P0XF19"/>
<dbReference type="PROSITE" id="PS50191">
    <property type="entry name" value="CRAL_TRIO"/>
    <property type="match status" value="1"/>
</dbReference>
<dbReference type="CDD" id="cd00170">
    <property type="entry name" value="SEC14"/>
    <property type="match status" value="1"/>
</dbReference>
<dbReference type="GO" id="GO:1902936">
    <property type="term" value="F:phosphatidylinositol bisphosphate binding"/>
    <property type="evidence" value="ECO:0007669"/>
    <property type="project" value="TreeGrafter"/>
</dbReference>
<reference evidence="2" key="1">
    <citation type="submission" date="2022-05" db="EMBL/GenBank/DDBJ databases">
        <authorList>
            <person name="Okamura Y."/>
        </authorList>
    </citation>
    <scope>NUCLEOTIDE SEQUENCE</scope>
</reference>
<dbReference type="Gene3D" id="3.40.525.10">
    <property type="entry name" value="CRAL-TRIO lipid binding domain"/>
    <property type="match status" value="1"/>
</dbReference>
<dbReference type="PANTHER" id="PTHR10174">
    <property type="entry name" value="ALPHA-TOCOPHEROL TRANSFER PROTEIN-RELATED"/>
    <property type="match status" value="1"/>
</dbReference>
<protein>
    <recommendedName>
        <fullName evidence="1">CRAL-TRIO domain-containing protein</fullName>
    </recommendedName>
</protein>
<dbReference type="InterPro" id="IPR001251">
    <property type="entry name" value="CRAL-TRIO_dom"/>
</dbReference>
<evidence type="ECO:0000313" key="3">
    <source>
        <dbReference type="Proteomes" id="UP001152562"/>
    </source>
</evidence>
<keyword evidence="3" id="KW-1185">Reference proteome</keyword>
<evidence type="ECO:0000259" key="1">
    <source>
        <dbReference type="PROSITE" id="PS50191"/>
    </source>
</evidence>
<dbReference type="SUPFAM" id="SSF46938">
    <property type="entry name" value="CRAL/TRIO N-terminal domain"/>
    <property type="match status" value="1"/>
</dbReference>
<dbReference type="InterPro" id="IPR036273">
    <property type="entry name" value="CRAL/TRIO_N_dom_sf"/>
</dbReference>
<dbReference type="SUPFAM" id="SSF52087">
    <property type="entry name" value="CRAL/TRIO domain"/>
    <property type="match status" value="1"/>
</dbReference>
<evidence type="ECO:0000313" key="2">
    <source>
        <dbReference type="EMBL" id="CAH4033858.1"/>
    </source>
</evidence>
<sequence length="298" mass="34365">MAATKYSHPFLDGLKPFPEGHDDVIQEVREWMKSQPHLPYISDEFILLFLHSNYYKVKESESTIEAYFTLRYNTPELFTQRDPLLPKNKVILEVTQMVALPKVTAEGHHILLYRLADTDYSKLCFADAVRVFCMFNDIKLSVDSLSEGYIVIFDMKGCSIGHLTRVTLPALRAFMQYIQVAHPARLKKIHVVHTVSFINQVMCLVKPLIHSNLYNLLNFSSDGPASVVDLEYLPEDYGGPLRSVKDLHEEQKHSMETEYREWLIESEIFKTDETKRIKKPSKGLFATLTSTFRGIDID</sequence>
<dbReference type="Pfam" id="PF00650">
    <property type="entry name" value="CRAL_TRIO"/>
    <property type="match status" value="1"/>
</dbReference>
<feature type="domain" description="CRAL-TRIO" evidence="1">
    <location>
        <begin position="87"/>
        <end position="245"/>
    </location>
</feature>